<dbReference type="eggNOG" id="COG3195">
    <property type="taxonomic scope" value="Bacteria"/>
</dbReference>
<dbReference type="GO" id="GO:0051997">
    <property type="term" value="F:2-oxo-4-hydroxy-4-carboxy-5-ureidoimidazoline decarboxylase activity"/>
    <property type="evidence" value="ECO:0007669"/>
    <property type="project" value="UniProtKB-EC"/>
</dbReference>
<evidence type="ECO:0000256" key="6">
    <source>
        <dbReference type="ARBA" id="ARBA00023239"/>
    </source>
</evidence>
<dbReference type="RefSeq" id="WP_013046252.1">
    <property type="nucleotide sequence ID" value="NC_014010.1"/>
</dbReference>
<dbReference type="Pfam" id="PF09349">
    <property type="entry name" value="OHCU_decarbox"/>
    <property type="match status" value="1"/>
</dbReference>
<protein>
    <recommendedName>
        <fullName evidence="3">2-oxo-4-hydroxy-4-carboxy-5-ureidoimidazoline decarboxylase</fullName>
        <ecNumber evidence="3">4.1.1.97</ecNumber>
    </recommendedName>
</protein>
<proteinExistence type="predicted"/>
<dbReference type="PANTHER" id="PTHR43466">
    <property type="entry name" value="2-OXO-4-HYDROXY-4-CARBOXY-5-UREIDOIMIDAZOLINE DECARBOXYLASE-RELATED"/>
    <property type="match status" value="1"/>
</dbReference>
<name>D5BTM8_PUNMI</name>
<keyword evidence="4" id="KW-0659">Purine metabolism</keyword>
<evidence type="ECO:0000259" key="7">
    <source>
        <dbReference type="Pfam" id="PF09349"/>
    </source>
</evidence>
<dbReference type="GO" id="GO:0006144">
    <property type="term" value="P:purine nucleobase metabolic process"/>
    <property type="evidence" value="ECO:0007669"/>
    <property type="project" value="UniProtKB-KW"/>
</dbReference>
<evidence type="ECO:0000313" key="9">
    <source>
        <dbReference type="Proteomes" id="UP000007460"/>
    </source>
</evidence>
<dbReference type="InterPro" id="IPR036778">
    <property type="entry name" value="OHCU_decarboxylase_sf"/>
</dbReference>
<evidence type="ECO:0000256" key="5">
    <source>
        <dbReference type="ARBA" id="ARBA00022793"/>
    </source>
</evidence>
<organism evidence="8 9">
    <name type="scientific">Puniceispirillum marinum (strain IMCC1322)</name>
    <dbReference type="NCBI Taxonomy" id="488538"/>
    <lineage>
        <taxon>Bacteria</taxon>
        <taxon>Pseudomonadati</taxon>
        <taxon>Pseudomonadota</taxon>
        <taxon>Alphaproteobacteria</taxon>
        <taxon>Candidatus Puniceispirillales</taxon>
        <taxon>Candidatus Puniceispirillaceae</taxon>
        <taxon>Candidatus Puniceispirillum</taxon>
    </lineage>
</organism>
<sequence length="170" mass="18532">MNKLALHEMSEDQILDCLGGIYEHSVWVAKSLLAGGISKADNEPDLLAHRMKVIVDAASDEAKLILLRAHPELAGKLAIAGNLTAESTAEQASAGLDKCSQAEFEQFQNLNADYTAKFGHPFIIAVRGLSRADILVAFHQRIDNDPATEFNTALNEVHKIARLRLFELAA</sequence>
<keyword evidence="9" id="KW-1185">Reference proteome</keyword>
<dbReference type="KEGG" id="apb:SAR116_1382"/>
<dbReference type="InterPro" id="IPR018020">
    <property type="entry name" value="OHCU_decarboxylase"/>
</dbReference>
<dbReference type="EMBL" id="CP001751">
    <property type="protein sequence ID" value="ADE39625.1"/>
    <property type="molecule type" value="Genomic_DNA"/>
</dbReference>
<evidence type="ECO:0000256" key="1">
    <source>
        <dbReference type="ARBA" id="ARBA00001163"/>
    </source>
</evidence>
<dbReference type="NCBIfam" id="TIGR03164">
    <property type="entry name" value="UHCUDC"/>
    <property type="match status" value="1"/>
</dbReference>
<accession>D5BTM8</accession>
<evidence type="ECO:0000256" key="3">
    <source>
        <dbReference type="ARBA" id="ARBA00012257"/>
    </source>
</evidence>
<dbReference type="UniPathway" id="UPA00394">
    <property type="reaction ID" value="UER00652"/>
</dbReference>
<keyword evidence="5" id="KW-0210">Decarboxylase</keyword>
<comment type="catalytic activity">
    <reaction evidence="1">
        <text>5-hydroxy-2-oxo-4-ureido-2,5-dihydro-1H-imidazole-5-carboxylate + H(+) = (S)-allantoin + CO2</text>
        <dbReference type="Rhea" id="RHEA:26301"/>
        <dbReference type="ChEBI" id="CHEBI:15378"/>
        <dbReference type="ChEBI" id="CHEBI:15678"/>
        <dbReference type="ChEBI" id="CHEBI:16526"/>
        <dbReference type="ChEBI" id="CHEBI:58639"/>
        <dbReference type="EC" id="4.1.1.97"/>
    </reaction>
</comment>
<evidence type="ECO:0000256" key="4">
    <source>
        <dbReference type="ARBA" id="ARBA00022631"/>
    </source>
</evidence>
<reference evidence="8 9" key="1">
    <citation type="journal article" date="2010" name="J. Bacteriol.">
        <title>Complete genome sequence of "Candidatus Puniceispirillum marinum" IMCC1322, a representative of the SAR116 clade in the Alphaproteobacteria.</title>
        <authorList>
            <person name="Oh H.M."/>
            <person name="Kwon K.K."/>
            <person name="Kang I."/>
            <person name="Kang S.G."/>
            <person name="Lee J.H."/>
            <person name="Kim S.J."/>
            <person name="Cho J.C."/>
        </authorList>
    </citation>
    <scope>NUCLEOTIDE SEQUENCE [LARGE SCALE GENOMIC DNA]</scope>
    <source>
        <strain evidence="8 9">IMCC1322</strain>
    </source>
</reference>
<dbReference type="InterPro" id="IPR017580">
    <property type="entry name" value="OHCU_decarboxylase-1"/>
</dbReference>
<evidence type="ECO:0000313" key="8">
    <source>
        <dbReference type="EMBL" id="ADE39625.1"/>
    </source>
</evidence>
<dbReference type="Gene3D" id="1.10.3330.10">
    <property type="entry name" value="Oxo-4-hydroxy-4-carboxy-5-ureidoimidazoline decarboxylase"/>
    <property type="match status" value="1"/>
</dbReference>
<comment type="pathway">
    <text evidence="2">Purine metabolism; urate degradation; (S)-allantoin from urate: step 3/3.</text>
</comment>
<keyword evidence="6" id="KW-0456">Lyase</keyword>
<dbReference type="Proteomes" id="UP000007460">
    <property type="component" value="Chromosome"/>
</dbReference>
<dbReference type="EC" id="4.1.1.97" evidence="3"/>
<dbReference type="GO" id="GO:0019628">
    <property type="term" value="P:urate catabolic process"/>
    <property type="evidence" value="ECO:0007669"/>
    <property type="project" value="UniProtKB-UniPathway"/>
</dbReference>
<dbReference type="PANTHER" id="PTHR43466:SF1">
    <property type="entry name" value="2-OXO-4-HYDROXY-4-CARBOXY-5-UREIDOIMIDAZOLINE DECARBOXYLASE-RELATED"/>
    <property type="match status" value="1"/>
</dbReference>
<dbReference type="AlphaFoldDB" id="D5BTM8"/>
<dbReference type="HOGENOM" id="CLU_092522_1_1_5"/>
<feature type="domain" description="Oxo-4-hydroxy-4-carboxy-5-ureidoimidazoline decarboxylase" evidence="7">
    <location>
        <begin position="8"/>
        <end position="165"/>
    </location>
</feature>
<dbReference type="GO" id="GO:0000255">
    <property type="term" value="P:allantoin metabolic process"/>
    <property type="evidence" value="ECO:0007669"/>
    <property type="project" value="InterPro"/>
</dbReference>
<gene>
    <name evidence="8" type="ordered locus">SAR116_1382</name>
</gene>
<dbReference type="SUPFAM" id="SSF158694">
    <property type="entry name" value="UraD-Like"/>
    <property type="match status" value="1"/>
</dbReference>
<evidence type="ECO:0000256" key="2">
    <source>
        <dbReference type="ARBA" id="ARBA00004754"/>
    </source>
</evidence>
<dbReference type="STRING" id="488538.SAR116_1382"/>